<evidence type="ECO:0000256" key="1">
    <source>
        <dbReference type="ARBA" id="ARBA00023015"/>
    </source>
</evidence>
<dbReference type="GO" id="GO:0003677">
    <property type="term" value="F:DNA binding"/>
    <property type="evidence" value="ECO:0007669"/>
    <property type="project" value="UniProtKB-KW"/>
</dbReference>
<evidence type="ECO:0000313" key="6">
    <source>
        <dbReference type="Proteomes" id="UP000064189"/>
    </source>
</evidence>
<reference evidence="5 6" key="1">
    <citation type="submission" date="2015-11" db="EMBL/GenBank/DDBJ databases">
        <title>Genome Sequence of Bacillus simplex strain VanAntwerpen2.</title>
        <authorList>
            <person name="Couger M.B."/>
        </authorList>
    </citation>
    <scope>NUCLEOTIDE SEQUENCE [LARGE SCALE GENOMIC DNA]</scope>
    <source>
        <strain evidence="5 6">VanAntwerpen02</strain>
    </source>
</reference>
<dbReference type="InterPro" id="IPR003018">
    <property type="entry name" value="GAF"/>
</dbReference>
<dbReference type="SUPFAM" id="SSF55781">
    <property type="entry name" value="GAF domain-like"/>
    <property type="match status" value="1"/>
</dbReference>
<dbReference type="PRINTS" id="PR00038">
    <property type="entry name" value="HTHLUXR"/>
</dbReference>
<gene>
    <name evidence="5" type="ORF">AS888_17705</name>
</gene>
<dbReference type="InterPro" id="IPR000792">
    <property type="entry name" value="Tscrpt_reg_LuxR_C"/>
</dbReference>
<dbReference type="Pfam" id="PF00196">
    <property type="entry name" value="GerE"/>
    <property type="match status" value="1"/>
</dbReference>
<keyword evidence="2" id="KW-0238">DNA-binding</keyword>
<dbReference type="EMBL" id="LNNH01000012">
    <property type="protein sequence ID" value="KWW21413.1"/>
    <property type="molecule type" value="Genomic_DNA"/>
</dbReference>
<dbReference type="CDD" id="cd06170">
    <property type="entry name" value="LuxR_C_like"/>
    <property type="match status" value="1"/>
</dbReference>
<sequence>MTQSIHPYEEITFQQFVLFIKSHNKQIEENINIYLNLEPFINEPERITIQTLLDSFLLFLSSQSIEDIKDSHENHIDTWLQSHLSMINANHFSMFRLIFEKAIVTLMVNLKHTHTISILMYLFSIFSQLIHSFNKWDADKPKQYSKTEQENAELIRLRLLDQLDELLIHSAGVKDFAYILKKCEEFFHYKRCVFYAYIPWSNQFHGTIGLELPKVQSMRGQLSAKQSLVFNSKKPVFLKDPHPYIKEEHIRLFNLSSVIFVPIFHDRQVFGWLTFDQIGVEFDYVKEDLLLLEQVGKRLGLYLSRKDDEVIQDTDLQLTERESMILNLLAEGHNNKKMADLLQLSEHTIRDYVSSLMTKFKAKNRTQVVVHGFRNGLLK</sequence>
<dbReference type="PANTHER" id="PTHR44688">
    <property type="entry name" value="DNA-BINDING TRANSCRIPTIONAL ACTIVATOR DEVR_DOSR"/>
    <property type="match status" value="1"/>
</dbReference>
<evidence type="ECO:0000259" key="4">
    <source>
        <dbReference type="PROSITE" id="PS50043"/>
    </source>
</evidence>
<evidence type="ECO:0000256" key="2">
    <source>
        <dbReference type="ARBA" id="ARBA00023125"/>
    </source>
</evidence>
<dbReference type="Pfam" id="PF01590">
    <property type="entry name" value="GAF"/>
    <property type="match status" value="1"/>
</dbReference>
<dbReference type="PANTHER" id="PTHR44688:SF16">
    <property type="entry name" value="DNA-BINDING TRANSCRIPTIONAL ACTIVATOR DEVR_DOSR"/>
    <property type="match status" value="1"/>
</dbReference>
<dbReference type="GO" id="GO:0045892">
    <property type="term" value="P:negative regulation of DNA-templated transcription"/>
    <property type="evidence" value="ECO:0007669"/>
    <property type="project" value="UniProtKB-ARBA"/>
</dbReference>
<dbReference type="Gene3D" id="3.30.450.40">
    <property type="match status" value="1"/>
</dbReference>
<dbReference type="SMART" id="SM00421">
    <property type="entry name" value="HTH_LUXR"/>
    <property type="match status" value="1"/>
</dbReference>
<dbReference type="AlphaFoldDB" id="A0A109N0X3"/>
<dbReference type="Gene3D" id="1.10.10.10">
    <property type="entry name" value="Winged helix-like DNA-binding domain superfamily/Winged helix DNA-binding domain"/>
    <property type="match status" value="1"/>
</dbReference>
<dbReference type="InterPro" id="IPR036388">
    <property type="entry name" value="WH-like_DNA-bd_sf"/>
</dbReference>
<evidence type="ECO:0000313" key="5">
    <source>
        <dbReference type="EMBL" id="KWW21413.1"/>
    </source>
</evidence>
<proteinExistence type="predicted"/>
<dbReference type="InterPro" id="IPR029016">
    <property type="entry name" value="GAF-like_dom_sf"/>
</dbReference>
<keyword evidence="3" id="KW-0804">Transcription</keyword>
<accession>A0A109N0X3</accession>
<name>A0A109N0X3_9BACI</name>
<dbReference type="RefSeq" id="WP_061141761.1">
    <property type="nucleotide sequence ID" value="NZ_LNNH01000012.1"/>
</dbReference>
<feature type="domain" description="HTH luxR-type" evidence="4">
    <location>
        <begin position="311"/>
        <end position="376"/>
    </location>
</feature>
<protein>
    <recommendedName>
        <fullName evidence="4">HTH luxR-type domain-containing protein</fullName>
    </recommendedName>
</protein>
<keyword evidence="6" id="KW-1185">Reference proteome</keyword>
<dbReference type="PROSITE" id="PS50043">
    <property type="entry name" value="HTH_LUXR_2"/>
    <property type="match status" value="1"/>
</dbReference>
<dbReference type="InterPro" id="IPR016032">
    <property type="entry name" value="Sig_transdc_resp-reg_C-effctor"/>
</dbReference>
<evidence type="ECO:0000256" key="3">
    <source>
        <dbReference type="ARBA" id="ARBA00023163"/>
    </source>
</evidence>
<keyword evidence="1" id="KW-0805">Transcription regulation</keyword>
<organism evidence="5 6">
    <name type="scientific">Peribacillus simplex</name>
    <dbReference type="NCBI Taxonomy" id="1478"/>
    <lineage>
        <taxon>Bacteria</taxon>
        <taxon>Bacillati</taxon>
        <taxon>Bacillota</taxon>
        <taxon>Bacilli</taxon>
        <taxon>Bacillales</taxon>
        <taxon>Bacillaceae</taxon>
        <taxon>Peribacillus</taxon>
    </lineage>
</organism>
<comment type="caution">
    <text evidence="5">The sequence shown here is derived from an EMBL/GenBank/DDBJ whole genome shotgun (WGS) entry which is preliminary data.</text>
</comment>
<dbReference type="SUPFAM" id="SSF46894">
    <property type="entry name" value="C-terminal effector domain of the bipartite response regulators"/>
    <property type="match status" value="1"/>
</dbReference>
<dbReference type="Proteomes" id="UP000064189">
    <property type="component" value="Unassembled WGS sequence"/>
</dbReference>